<dbReference type="Pfam" id="PF00270">
    <property type="entry name" value="DEAD"/>
    <property type="match status" value="1"/>
</dbReference>
<dbReference type="SUPFAM" id="SSF52540">
    <property type="entry name" value="P-loop containing nucleoside triphosphate hydrolases"/>
    <property type="match status" value="2"/>
</dbReference>
<evidence type="ECO:0000259" key="8">
    <source>
        <dbReference type="PROSITE" id="PS51192"/>
    </source>
</evidence>
<evidence type="ECO:0008006" key="13">
    <source>
        <dbReference type="Google" id="ProtNLM"/>
    </source>
</evidence>
<dbReference type="CDD" id="cd00268">
    <property type="entry name" value="DEADc"/>
    <property type="match status" value="1"/>
</dbReference>
<dbReference type="PANTHER" id="PTHR47959">
    <property type="entry name" value="ATP-DEPENDENT RNA HELICASE RHLE-RELATED"/>
    <property type="match status" value="1"/>
</dbReference>
<dbReference type="GO" id="GO:0003676">
    <property type="term" value="F:nucleic acid binding"/>
    <property type="evidence" value="ECO:0007669"/>
    <property type="project" value="InterPro"/>
</dbReference>
<dbReference type="EMBL" id="PFED01000083">
    <property type="protein sequence ID" value="PJE63002.1"/>
    <property type="molecule type" value="Genomic_DNA"/>
</dbReference>
<dbReference type="Pfam" id="PF00271">
    <property type="entry name" value="Helicase_C"/>
    <property type="match status" value="1"/>
</dbReference>
<feature type="region of interest" description="Disordered" evidence="7">
    <location>
        <begin position="1"/>
        <end position="34"/>
    </location>
</feature>
<keyword evidence="4" id="KW-0067">ATP-binding</keyword>
<dbReference type="SMART" id="SM00487">
    <property type="entry name" value="DEXDc"/>
    <property type="match status" value="1"/>
</dbReference>
<dbReference type="PANTHER" id="PTHR47959:SF13">
    <property type="entry name" value="ATP-DEPENDENT RNA HELICASE RHLE"/>
    <property type="match status" value="1"/>
</dbReference>
<reference evidence="12" key="1">
    <citation type="submission" date="2017-09" db="EMBL/GenBank/DDBJ databases">
        <title>Depth-based differentiation of microbial function through sediment-hosted aquifers and enrichment of novel symbionts in the deep terrestrial subsurface.</title>
        <authorList>
            <person name="Probst A.J."/>
            <person name="Ladd B."/>
            <person name="Jarett J.K."/>
            <person name="Geller-Mcgrath D.E."/>
            <person name="Sieber C.M.K."/>
            <person name="Emerson J.B."/>
            <person name="Anantharaman K."/>
            <person name="Thomas B.C."/>
            <person name="Malmstrom R."/>
            <person name="Stieglmeier M."/>
            <person name="Klingl A."/>
            <person name="Woyke T."/>
            <person name="Ryan C.M."/>
            <person name="Banfield J.F."/>
        </authorList>
    </citation>
    <scope>NUCLEOTIDE SEQUENCE [LARGE SCALE GENOMIC DNA]</scope>
</reference>
<evidence type="ECO:0000256" key="7">
    <source>
        <dbReference type="SAM" id="MobiDB-lite"/>
    </source>
</evidence>
<feature type="domain" description="DEAD-box RNA helicase Q" evidence="10">
    <location>
        <begin position="71"/>
        <end position="99"/>
    </location>
</feature>
<keyword evidence="1" id="KW-0547">Nucleotide-binding</keyword>
<keyword evidence="3" id="KW-0347">Helicase</keyword>
<comment type="caution">
    <text evidence="11">The sequence shown here is derived from an EMBL/GenBank/DDBJ whole genome shotgun (WGS) entry which is preliminary data.</text>
</comment>
<dbReference type="InterPro" id="IPR014014">
    <property type="entry name" value="RNA_helicase_DEAD_Q_motif"/>
</dbReference>
<evidence type="ECO:0000256" key="2">
    <source>
        <dbReference type="ARBA" id="ARBA00022801"/>
    </source>
</evidence>
<evidence type="ECO:0000259" key="10">
    <source>
        <dbReference type="PROSITE" id="PS51195"/>
    </source>
</evidence>
<dbReference type="GO" id="GO:0005524">
    <property type="term" value="F:ATP binding"/>
    <property type="evidence" value="ECO:0007669"/>
    <property type="project" value="UniProtKB-KW"/>
</dbReference>
<evidence type="ECO:0000256" key="1">
    <source>
        <dbReference type="ARBA" id="ARBA00022741"/>
    </source>
</evidence>
<feature type="domain" description="Helicase ATP-binding" evidence="8">
    <location>
        <begin position="102"/>
        <end position="271"/>
    </location>
</feature>
<dbReference type="InterPro" id="IPR050079">
    <property type="entry name" value="DEAD_box_RNA_helicase"/>
</dbReference>
<keyword evidence="2" id="KW-0378">Hydrolase</keyword>
<evidence type="ECO:0000313" key="12">
    <source>
        <dbReference type="Proteomes" id="UP000229554"/>
    </source>
</evidence>
<dbReference type="InterPro" id="IPR044742">
    <property type="entry name" value="DEAD/DEAH_RhlB"/>
</dbReference>
<feature type="non-terminal residue" evidence="11">
    <location>
        <position position="357"/>
    </location>
</feature>
<feature type="short sequence motif" description="Q motif" evidence="6">
    <location>
        <begin position="71"/>
        <end position="99"/>
    </location>
</feature>
<dbReference type="PROSITE" id="PS51195">
    <property type="entry name" value="Q_MOTIF"/>
    <property type="match status" value="1"/>
</dbReference>
<dbReference type="GO" id="GO:0003724">
    <property type="term" value="F:RNA helicase activity"/>
    <property type="evidence" value="ECO:0007669"/>
    <property type="project" value="InterPro"/>
</dbReference>
<dbReference type="AlphaFoldDB" id="A0A2M8KSV0"/>
<evidence type="ECO:0000256" key="4">
    <source>
        <dbReference type="ARBA" id="ARBA00022840"/>
    </source>
</evidence>
<dbReference type="InterPro" id="IPR011545">
    <property type="entry name" value="DEAD/DEAH_box_helicase_dom"/>
</dbReference>
<comment type="similarity">
    <text evidence="5">Belongs to the DEAD box helicase family.</text>
</comment>
<dbReference type="InterPro" id="IPR001650">
    <property type="entry name" value="Helicase_C-like"/>
</dbReference>
<feature type="domain" description="Helicase C-terminal" evidence="9">
    <location>
        <begin position="295"/>
        <end position="357"/>
    </location>
</feature>
<organism evidence="11 12">
    <name type="scientific">Candidatus Roizmanbacteria bacterium CG10_big_fil_rev_8_21_14_0_10_39_6</name>
    <dbReference type="NCBI Taxonomy" id="1974853"/>
    <lineage>
        <taxon>Bacteria</taxon>
        <taxon>Candidatus Roizmaniibacteriota</taxon>
    </lineage>
</organism>
<feature type="compositionally biased region" description="Polar residues" evidence="7">
    <location>
        <begin position="15"/>
        <end position="34"/>
    </location>
</feature>
<gene>
    <name evidence="11" type="ORF">COU88_01895</name>
</gene>
<evidence type="ECO:0000256" key="6">
    <source>
        <dbReference type="PROSITE-ProRule" id="PRU00552"/>
    </source>
</evidence>
<evidence type="ECO:0000313" key="11">
    <source>
        <dbReference type="EMBL" id="PJE63002.1"/>
    </source>
</evidence>
<dbReference type="GO" id="GO:0005829">
    <property type="term" value="C:cytosol"/>
    <property type="evidence" value="ECO:0007669"/>
    <property type="project" value="TreeGrafter"/>
</dbReference>
<proteinExistence type="inferred from homology"/>
<dbReference type="PROSITE" id="PS51194">
    <property type="entry name" value="HELICASE_CTER"/>
    <property type="match status" value="1"/>
</dbReference>
<protein>
    <recommendedName>
        <fullName evidence="13">ATP-dependent helicase</fullName>
    </recommendedName>
</protein>
<dbReference type="GO" id="GO:0016787">
    <property type="term" value="F:hydrolase activity"/>
    <property type="evidence" value="ECO:0007669"/>
    <property type="project" value="UniProtKB-KW"/>
</dbReference>
<name>A0A2M8KSV0_9BACT</name>
<dbReference type="InterPro" id="IPR027417">
    <property type="entry name" value="P-loop_NTPase"/>
</dbReference>
<feature type="compositionally biased region" description="Basic residues" evidence="7">
    <location>
        <begin position="1"/>
        <end position="10"/>
    </location>
</feature>
<dbReference type="Gene3D" id="3.40.50.300">
    <property type="entry name" value="P-loop containing nucleotide triphosphate hydrolases"/>
    <property type="match status" value="2"/>
</dbReference>
<dbReference type="InterPro" id="IPR014001">
    <property type="entry name" value="Helicase_ATP-bd"/>
</dbReference>
<evidence type="ECO:0000259" key="9">
    <source>
        <dbReference type="PROSITE" id="PS51194"/>
    </source>
</evidence>
<evidence type="ECO:0000256" key="5">
    <source>
        <dbReference type="ARBA" id="ARBA00038437"/>
    </source>
</evidence>
<evidence type="ECO:0000256" key="3">
    <source>
        <dbReference type="ARBA" id="ARBA00022806"/>
    </source>
</evidence>
<sequence length="357" mass="40604">MFNRNRRPVGPRRFGSSSPSKFGNNGSRFRQFSQGRGRYGNKFVSYDMVQRYIERASAKKDITITEVEETRSFSVLPLQSRLKENIKARGYEKMTPIQDKAISQILENRDVIGIANTGTGKTGAFLIPIIERIAKDSSYKALVIVPTRELAIQIRDELQHFSANMSIYSTVCIGKSSMYSQKQQLRRNPHVVIGTPGRLKDLIERKDLNLSMFRIVVLDEVDRMLDMGFVEDVRHIIGFLPPVRQSLFFSATVSSQINSLIQSFVKNPVSISVKNQETTNHIEQKVMRASGEAAKIELLHSLLSKEEFGKVLIFGRTKRNVDKLTKALFEKGYKTASIHGDKPQANRQRAIQMFKQD</sequence>
<dbReference type="PROSITE" id="PS51192">
    <property type="entry name" value="HELICASE_ATP_BIND_1"/>
    <property type="match status" value="1"/>
</dbReference>
<accession>A0A2M8KSV0</accession>
<dbReference type="Proteomes" id="UP000229554">
    <property type="component" value="Unassembled WGS sequence"/>
</dbReference>